<dbReference type="EMBL" id="JAPFFF010000020">
    <property type="protein sequence ID" value="KAK8857771.1"/>
    <property type="molecule type" value="Genomic_DNA"/>
</dbReference>
<accession>A0ABR2I5N8</accession>
<comment type="caution">
    <text evidence="2">The sequence shown here is derived from an EMBL/GenBank/DDBJ whole genome shotgun (WGS) entry which is preliminary data.</text>
</comment>
<feature type="region of interest" description="Disordered" evidence="1">
    <location>
        <begin position="39"/>
        <end position="70"/>
    </location>
</feature>
<evidence type="ECO:0000256" key="1">
    <source>
        <dbReference type="SAM" id="MobiDB-lite"/>
    </source>
</evidence>
<keyword evidence="3" id="KW-1185">Reference proteome</keyword>
<proteinExistence type="predicted"/>
<feature type="compositionally biased region" description="Basic residues" evidence="1">
    <location>
        <begin position="55"/>
        <end position="70"/>
    </location>
</feature>
<protein>
    <submittedName>
        <fullName evidence="2">Uncharacterized protein</fullName>
    </submittedName>
</protein>
<name>A0ABR2I5N8_9EUKA</name>
<evidence type="ECO:0000313" key="3">
    <source>
        <dbReference type="Proteomes" id="UP001470230"/>
    </source>
</evidence>
<evidence type="ECO:0000313" key="2">
    <source>
        <dbReference type="EMBL" id="KAK8857771.1"/>
    </source>
</evidence>
<organism evidence="2 3">
    <name type="scientific">Tritrichomonas musculus</name>
    <dbReference type="NCBI Taxonomy" id="1915356"/>
    <lineage>
        <taxon>Eukaryota</taxon>
        <taxon>Metamonada</taxon>
        <taxon>Parabasalia</taxon>
        <taxon>Tritrichomonadida</taxon>
        <taxon>Tritrichomonadidae</taxon>
        <taxon>Tritrichomonas</taxon>
    </lineage>
</organism>
<gene>
    <name evidence="2" type="ORF">M9Y10_016182</name>
</gene>
<sequence>MSGRDRTNAYRSSNSVIIAGPGTMYNEVTRSRSITKQYNDNTNTHAVTVPYIKTPKNRKSKSKSRKNKNK</sequence>
<reference evidence="2 3" key="1">
    <citation type="submission" date="2024-04" db="EMBL/GenBank/DDBJ databases">
        <title>Tritrichomonas musculus Genome.</title>
        <authorList>
            <person name="Alves-Ferreira E."/>
            <person name="Grigg M."/>
            <person name="Lorenzi H."/>
            <person name="Galac M."/>
        </authorList>
    </citation>
    <scope>NUCLEOTIDE SEQUENCE [LARGE SCALE GENOMIC DNA]</scope>
    <source>
        <strain evidence="2 3">EAF2021</strain>
    </source>
</reference>
<dbReference type="Proteomes" id="UP001470230">
    <property type="component" value="Unassembled WGS sequence"/>
</dbReference>